<dbReference type="NCBIfam" id="NF001221">
    <property type="entry name" value="PRK00197.1"/>
    <property type="match status" value="1"/>
</dbReference>
<dbReference type="Gene3D" id="3.40.309.10">
    <property type="entry name" value="Aldehyde Dehydrogenase, Chain A, domain 2"/>
    <property type="match status" value="1"/>
</dbReference>
<evidence type="ECO:0000313" key="9">
    <source>
        <dbReference type="EMBL" id="KPL81038.1"/>
    </source>
</evidence>
<protein>
    <recommendedName>
        <fullName evidence="7">Gamma-glutamyl phosphate reductase</fullName>
        <shortName evidence="7">GPR</shortName>
        <ecNumber evidence="7">1.2.1.41</ecNumber>
    </recommendedName>
    <alternativeName>
        <fullName evidence="7">Glutamate-5-semialdehyde dehydrogenase</fullName>
    </alternativeName>
    <alternativeName>
        <fullName evidence="7">Glutamyl-gamma-semialdehyde dehydrogenase</fullName>
        <shortName evidence="7">GSA dehydrogenase</shortName>
    </alternativeName>
</protein>
<comment type="subcellular location">
    <subcellularLocation>
        <location evidence="7">Cytoplasm</location>
    </subcellularLocation>
</comment>
<reference evidence="9 10" key="1">
    <citation type="submission" date="2015-07" db="EMBL/GenBank/DDBJ databases">
        <title>Genome sequence of Ornatilinea apprima DSM 23815.</title>
        <authorList>
            <person name="Hemp J."/>
            <person name="Ward L.M."/>
            <person name="Pace L.A."/>
            <person name="Fischer W.W."/>
        </authorList>
    </citation>
    <scope>NUCLEOTIDE SEQUENCE [LARGE SCALE GENOMIC DNA]</scope>
    <source>
        <strain evidence="9 10">P3M-1</strain>
    </source>
</reference>
<dbReference type="PATRIC" id="fig|1134406.4.peg.3476"/>
<dbReference type="InterPro" id="IPR000965">
    <property type="entry name" value="GPR_dom"/>
</dbReference>
<keyword evidence="3 7" id="KW-0641">Proline biosynthesis</keyword>
<dbReference type="OrthoDB" id="9809970at2"/>
<comment type="catalytic activity">
    <reaction evidence="6 7">
        <text>L-glutamate 5-semialdehyde + phosphate + NADP(+) = L-glutamyl 5-phosphate + NADPH + H(+)</text>
        <dbReference type="Rhea" id="RHEA:19541"/>
        <dbReference type="ChEBI" id="CHEBI:15378"/>
        <dbReference type="ChEBI" id="CHEBI:43474"/>
        <dbReference type="ChEBI" id="CHEBI:57783"/>
        <dbReference type="ChEBI" id="CHEBI:58066"/>
        <dbReference type="ChEBI" id="CHEBI:58274"/>
        <dbReference type="ChEBI" id="CHEBI:58349"/>
        <dbReference type="EC" id="1.2.1.41"/>
    </reaction>
</comment>
<keyword evidence="2 7" id="KW-0028">Amino-acid biosynthesis</keyword>
<dbReference type="STRING" id="1134406.ADN00_00415"/>
<gene>
    <name evidence="7" type="primary">proA</name>
    <name evidence="9" type="ORF">ADN00_00415</name>
</gene>
<name>A0A0P6XDR7_9CHLR</name>
<dbReference type="RefSeq" id="WP_075060978.1">
    <property type="nucleotide sequence ID" value="NZ_LGCL01000002.1"/>
</dbReference>
<keyword evidence="7" id="KW-0963">Cytoplasm</keyword>
<dbReference type="InterPro" id="IPR020593">
    <property type="entry name" value="G-glutamylP_reductase_CS"/>
</dbReference>
<evidence type="ECO:0000256" key="6">
    <source>
        <dbReference type="ARBA" id="ARBA00049024"/>
    </source>
</evidence>
<dbReference type="NCBIfam" id="TIGR00407">
    <property type="entry name" value="proA"/>
    <property type="match status" value="1"/>
</dbReference>
<evidence type="ECO:0000313" key="10">
    <source>
        <dbReference type="Proteomes" id="UP000050417"/>
    </source>
</evidence>
<evidence type="ECO:0000256" key="7">
    <source>
        <dbReference type="HAMAP-Rule" id="MF_00412"/>
    </source>
</evidence>
<dbReference type="InterPro" id="IPR016161">
    <property type="entry name" value="Ald_DH/histidinol_DH"/>
</dbReference>
<evidence type="ECO:0000256" key="3">
    <source>
        <dbReference type="ARBA" id="ARBA00022650"/>
    </source>
</evidence>
<feature type="domain" description="Aldehyde dehydrogenase" evidence="8">
    <location>
        <begin position="5"/>
        <end position="276"/>
    </location>
</feature>
<accession>A0A0P6XDR7</accession>
<dbReference type="PROSITE" id="PS01223">
    <property type="entry name" value="PROA"/>
    <property type="match status" value="1"/>
</dbReference>
<dbReference type="Proteomes" id="UP000050417">
    <property type="component" value="Unassembled WGS sequence"/>
</dbReference>
<proteinExistence type="inferred from homology"/>
<keyword evidence="5 7" id="KW-0560">Oxidoreductase</keyword>
<evidence type="ECO:0000259" key="8">
    <source>
        <dbReference type="Pfam" id="PF00171"/>
    </source>
</evidence>
<dbReference type="GO" id="GO:0055129">
    <property type="term" value="P:L-proline biosynthetic process"/>
    <property type="evidence" value="ECO:0007669"/>
    <property type="project" value="UniProtKB-UniRule"/>
</dbReference>
<dbReference type="FunFam" id="3.40.309.10:FF:000006">
    <property type="entry name" value="Gamma-glutamyl phosphate reductase"/>
    <property type="match status" value="1"/>
</dbReference>
<dbReference type="PANTHER" id="PTHR11063">
    <property type="entry name" value="GLUTAMATE SEMIALDEHYDE DEHYDROGENASE"/>
    <property type="match status" value="1"/>
</dbReference>
<dbReference type="AlphaFoldDB" id="A0A0P6XDR7"/>
<comment type="function">
    <text evidence="7">Catalyzes the NADPH-dependent reduction of L-glutamate 5-phosphate into L-glutamate 5-semialdehyde and phosphate. The product spontaneously undergoes cyclization to form 1-pyrroline-5-carboxylate.</text>
</comment>
<sequence>MLIEMAKKAKAASKLLALSETAAKNSFLTGLADALWEGREELLKANSEDVNHARADGLTNALIDRLTVDEDRLKGIIADLTNVLHAEDPIGKVFEKSVQPSGLNLYKQRVPLGVIAVIYESRPNVTVDVASLAIKSGNAVILRGGKETLRTNQVFVSIIHKAMLQAGLPEDAVQFIDQPDRALVFELLKLHQYVDMVIPRGGAQLHQICRENSTIPVITGGIGICHLFVDESANLPASIDVIRNAKIQRPSVCNALDTVLIHERIAQKFLPDLIHQLCQDGVIFHVDSILMDRCGLVETSNVLRASQSDFDIEWLSLNLSIKSVGSLDEAVAHIQAHSTAHSDGILTENASHADRFVKTIDSSVVYVNASTRFTDGAQLGLGSEVAVSTQRLHARGPMGLEELTTYKWVASGDYLTRK</sequence>
<dbReference type="UniPathway" id="UPA00098">
    <property type="reaction ID" value="UER00360"/>
</dbReference>
<dbReference type="Pfam" id="PF00171">
    <property type="entry name" value="Aldedh"/>
    <property type="match status" value="1"/>
</dbReference>
<dbReference type="EMBL" id="LGCL01000002">
    <property type="protein sequence ID" value="KPL81038.1"/>
    <property type="molecule type" value="Genomic_DNA"/>
</dbReference>
<dbReference type="InterPro" id="IPR016162">
    <property type="entry name" value="Ald_DH_N"/>
</dbReference>
<dbReference type="GO" id="GO:0005737">
    <property type="term" value="C:cytoplasm"/>
    <property type="evidence" value="ECO:0007669"/>
    <property type="project" value="UniProtKB-SubCell"/>
</dbReference>
<evidence type="ECO:0000256" key="1">
    <source>
        <dbReference type="ARBA" id="ARBA00004985"/>
    </source>
</evidence>
<comment type="similarity">
    <text evidence="7">Belongs to the gamma-glutamyl phosphate reductase family.</text>
</comment>
<dbReference type="CDD" id="cd07079">
    <property type="entry name" value="ALDH_F18-19_ProA-GPR"/>
    <property type="match status" value="1"/>
</dbReference>
<evidence type="ECO:0000256" key="4">
    <source>
        <dbReference type="ARBA" id="ARBA00022857"/>
    </source>
</evidence>
<dbReference type="InterPro" id="IPR012134">
    <property type="entry name" value="Glu-5-SA_DH"/>
</dbReference>
<evidence type="ECO:0000256" key="2">
    <source>
        <dbReference type="ARBA" id="ARBA00022605"/>
    </source>
</evidence>
<keyword evidence="4 7" id="KW-0521">NADP</keyword>
<comment type="pathway">
    <text evidence="1 7">Amino-acid biosynthesis; L-proline biosynthesis; L-glutamate 5-semialdehyde from L-glutamate: step 2/2.</text>
</comment>
<dbReference type="HAMAP" id="MF_00412">
    <property type="entry name" value="ProA"/>
    <property type="match status" value="1"/>
</dbReference>
<dbReference type="PIRSF" id="PIRSF000151">
    <property type="entry name" value="GPR"/>
    <property type="match status" value="1"/>
</dbReference>
<dbReference type="EC" id="1.2.1.41" evidence="7"/>
<organism evidence="9 10">
    <name type="scientific">Ornatilinea apprima</name>
    <dbReference type="NCBI Taxonomy" id="1134406"/>
    <lineage>
        <taxon>Bacteria</taxon>
        <taxon>Bacillati</taxon>
        <taxon>Chloroflexota</taxon>
        <taxon>Anaerolineae</taxon>
        <taxon>Anaerolineales</taxon>
        <taxon>Anaerolineaceae</taxon>
        <taxon>Ornatilinea</taxon>
    </lineage>
</organism>
<comment type="caution">
    <text evidence="9">The sequence shown here is derived from an EMBL/GenBank/DDBJ whole genome shotgun (WGS) entry which is preliminary data.</text>
</comment>
<dbReference type="GO" id="GO:0050661">
    <property type="term" value="F:NADP binding"/>
    <property type="evidence" value="ECO:0007669"/>
    <property type="project" value="InterPro"/>
</dbReference>
<keyword evidence="10" id="KW-1185">Reference proteome</keyword>
<dbReference type="InterPro" id="IPR016163">
    <property type="entry name" value="Ald_DH_C"/>
</dbReference>
<dbReference type="PANTHER" id="PTHR11063:SF8">
    <property type="entry name" value="DELTA-1-PYRROLINE-5-CARBOXYLATE SYNTHASE"/>
    <property type="match status" value="1"/>
</dbReference>
<dbReference type="InterPro" id="IPR015590">
    <property type="entry name" value="Aldehyde_DH_dom"/>
</dbReference>
<dbReference type="Gene3D" id="3.40.605.10">
    <property type="entry name" value="Aldehyde Dehydrogenase, Chain A, domain 1"/>
    <property type="match status" value="1"/>
</dbReference>
<dbReference type="SUPFAM" id="SSF53720">
    <property type="entry name" value="ALDH-like"/>
    <property type="match status" value="1"/>
</dbReference>
<evidence type="ECO:0000256" key="5">
    <source>
        <dbReference type="ARBA" id="ARBA00023002"/>
    </source>
</evidence>
<dbReference type="GO" id="GO:0004350">
    <property type="term" value="F:glutamate-5-semialdehyde dehydrogenase activity"/>
    <property type="evidence" value="ECO:0007669"/>
    <property type="project" value="UniProtKB-UniRule"/>
</dbReference>